<dbReference type="PROSITE" id="PS00761">
    <property type="entry name" value="SPASE_I_3"/>
    <property type="match status" value="1"/>
</dbReference>
<evidence type="ECO:0000259" key="7">
    <source>
        <dbReference type="Pfam" id="PF10502"/>
    </source>
</evidence>
<proteinExistence type="inferred from homology"/>
<evidence type="ECO:0000256" key="3">
    <source>
        <dbReference type="ARBA" id="ARBA00013208"/>
    </source>
</evidence>
<comment type="caution">
    <text evidence="8">The sequence shown here is derived from an EMBL/GenBank/DDBJ whole genome shotgun (WGS) entry which is preliminary data.</text>
</comment>
<protein>
    <recommendedName>
        <fullName evidence="3 6">Signal peptidase I</fullName>
        <ecNumber evidence="3 6">3.4.21.89</ecNumber>
    </recommendedName>
</protein>
<keyword evidence="4 6" id="KW-0378">Hydrolase</keyword>
<dbReference type="InterPro" id="IPR000223">
    <property type="entry name" value="Pept_S26A_signal_pept_1"/>
</dbReference>
<feature type="active site" evidence="5">
    <location>
        <position position="53"/>
    </location>
</feature>
<comment type="subcellular location">
    <subcellularLocation>
        <location evidence="6">Membrane</location>
        <topology evidence="6">Single-pass type II membrane protein</topology>
    </subcellularLocation>
</comment>
<dbReference type="EMBL" id="VBOR01000061">
    <property type="protein sequence ID" value="TMQ49121.1"/>
    <property type="molecule type" value="Genomic_DNA"/>
</dbReference>
<dbReference type="InterPro" id="IPR019533">
    <property type="entry name" value="Peptidase_S26"/>
</dbReference>
<dbReference type="GO" id="GO:0009003">
    <property type="term" value="F:signal peptidase activity"/>
    <property type="evidence" value="ECO:0007669"/>
    <property type="project" value="UniProtKB-EC"/>
</dbReference>
<dbReference type="NCBIfam" id="TIGR02227">
    <property type="entry name" value="sigpep_I_bact"/>
    <property type="match status" value="1"/>
</dbReference>
<organism evidence="8 9">
    <name type="scientific">Eiseniibacteriota bacterium</name>
    <dbReference type="NCBI Taxonomy" id="2212470"/>
    <lineage>
        <taxon>Bacteria</taxon>
        <taxon>Candidatus Eiseniibacteriota</taxon>
    </lineage>
</organism>
<dbReference type="GO" id="GO:0016020">
    <property type="term" value="C:membrane"/>
    <property type="evidence" value="ECO:0007669"/>
    <property type="project" value="UniProtKB-SubCell"/>
</dbReference>
<keyword evidence="6" id="KW-0812">Transmembrane</keyword>
<dbReference type="AlphaFoldDB" id="A0A538SCL8"/>
<evidence type="ECO:0000256" key="2">
    <source>
        <dbReference type="ARBA" id="ARBA00009370"/>
    </source>
</evidence>
<evidence type="ECO:0000256" key="4">
    <source>
        <dbReference type="ARBA" id="ARBA00022801"/>
    </source>
</evidence>
<sequence>MDSARIAAKGGTRRTARTKSTVREYVEAIVLAILLTVVIRGLVVQAFRIPTGSMEPTLLVGDFLFVNKLVYGSEIDIGAAGHRFIYYRFPAIHPPRRMDVIVFRYPDDPSRDFIKRCVAVEGQTVQIKDKVLYVNDQPQVEPYVVHSDDKILPATISARDNFGPVVVPKGHIFMMGDNRDNSHDSRFWGPLALNLVKGKAMIIYWSWDAERNMPRLNRLFRPIR</sequence>
<feature type="active site" evidence="5">
    <location>
        <position position="115"/>
    </location>
</feature>
<dbReference type="PRINTS" id="PR00727">
    <property type="entry name" value="LEADERPTASE"/>
</dbReference>
<dbReference type="Gene3D" id="2.10.109.10">
    <property type="entry name" value="Umud Fragment, subunit A"/>
    <property type="match status" value="1"/>
</dbReference>
<dbReference type="PANTHER" id="PTHR43390:SF1">
    <property type="entry name" value="CHLOROPLAST PROCESSING PEPTIDASE"/>
    <property type="match status" value="1"/>
</dbReference>
<evidence type="ECO:0000313" key="8">
    <source>
        <dbReference type="EMBL" id="TMQ49121.1"/>
    </source>
</evidence>
<gene>
    <name evidence="8" type="primary">lepB</name>
    <name evidence="8" type="ORF">E6K71_05805</name>
</gene>
<keyword evidence="6" id="KW-1133">Transmembrane helix</keyword>
<keyword evidence="6" id="KW-0645">Protease</keyword>
<evidence type="ECO:0000313" key="9">
    <source>
        <dbReference type="Proteomes" id="UP000316292"/>
    </source>
</evidence>
<dbReference type="PANTHER" id="PTHR43390">
    <property type="entry name" value="SIGNAL PEPTIDASE I"/>
    <property type="match status" value="1"/>
</dbReference>
<comment type="catalytic activity">
    <reaction evidence="1 6">
        <text>Cleavage of hydrophobic, N-terminal signal or leader sequences from secreted and periplasmic proteins.</text>
        <dbReference type="EC" id="3.4.21.89"/>
    </reaction>
</comment>
<feature type="transmembrane region" description="Helical" evidence="6">
    <location>
        <begin position="25"/>
        <end position="47"/>
    </location>
</feature>
<name>A0A538SCL8_UNCEI</name>
<evidence type="ECO:0000256" key="1">
    <source>
        <dbReference type="ARBA" id="ARBA00000677"/>
    </source>
</evidence>
<dbReference type="InterPro" id="IPR019758">
    <property type="entry name" value="Pept_S26A_signal_pept_1_CS"/>
</dbReference>
<comment type="similarity">
    <text evidence="2 6">Belongs to the peptidase S26 family.</text>
</comment>
<dbReference type="GO" id="GO:0004252">
    <property type="term" value="F:serine-type endopeptidase activity"/>
    <property type="evidence" value="ECO:0007669"/>
    <property type="project" value="InterPro"/>
</dbReference>
<reference evidence="8 9" key="1">
    <citation type="journal article" date="2019" name="Nat. Microbiol.">
        <title>Mediterranean grassland soil C-N compound turnover is dependent on rainfall and depth, and is mediated by genomically divergent microorganisms.</title>
        <authorList>
            <person name="Diamond S."/>
            <person name="Andeer P.F."/>
            <person name="Li Z."/>
            <person name="Crits-Christoph A."/>
            <person name="Burstein D."/>
            <person name="Anantharaman K."/>
            <person name="Lane K.R."/>
            <person name="Thomas B.C."/>
            <person name="Pan C."/>
            <person name="Northen T.R."/>
            <person name="Banfield J.F."/>
        </authorList>
    </citation>
    <scope>NUCLEOTIDE SEQUENCE [LARGE SCALE GENOMIC DNA]</scope>
    <source>
        <strain evidence="8">WS_1</strain>
    </source>
</reference>
<dbReference type="CDD" id="cd06530">
    <property type="entry name" value="S26_SPase_I"/>
    <property type="match status" value="1"/>
</dbReference>
<dbReference type="Pfam" id="PF10502">
    <property type="entry name" value="Peptidase_S26"/>
    <property type="match status" value="1"/>
</dbReference>
<evidence type="ECO:0000256" key="5">
    <source>
        <dbReference type="PIRSR" id="PIRSR600223-1"/>
    </source>
</evidence>
<keyword evidence="6" id="KW-0472">Membrane</keyword>
<evidence type="ECO:0000256" key="6">
    <source>
        <dbReference type="RuleBase" id="RU362042"/>
    </source>
</evidence>
<accession>A0A538SCL8</accession>
<feature type="domain" description="Peptidase S26" evidence="7">
    <location>
        <begin position="23"/>
        <end position="205"/>
    </location>
</feature>
<dbReference type="Proteomes" id="UP000316292">
    <property type="component" value="Unassembled WGS sequence"/>
</dbReference>
<dbReference type="SUPFAM" id="SSF51306">
    <property type="entry name" value="LexA/Signal peptidase"/>
    <property type="match status" value="1"/>
</dbReference>
<dbReference type="EC" id="3.4.21.89" evidence="3 6"/>
<dbReference type="GO" id="GO:0006465">
    <property type="term" value="P:signal peptide processing"/>
    <property type="evidence" value="ECO:0007669"/>
    <property type="project" value="InterPro"/>
</dbReference>
<dbReference type="InterPro" id="IPR036286">
    <property type="entry name" value="LexA/Signal_pep-like_sf"/>
</dbReference>